<keyword evidence="8" id="KW-1185">Reference proteome</keyword>
<evidence type="ECO:0000259" key="6">
    <source>
        <dbReference type="PROSITE" id="PS50943"/>
    </source>
</evidence>
<gene>
    <name evidence="7" type="ORF">GH741_13010</name>
</gene>
<dbReference type="InterPro" id="IPR001761">
    <property type="entry name" value="Peripla_BP/Lac1_sug-bd_dom"/>
</dbReference>
<dbReference type="CDD" id="cd06291">
    <property type="entry name" value="PBP1_Qymf-like"/>
    <property type="match status" value="1"/>
</dbReference>
<dbReference type="PROSITE" id="PS00356">
    <property type="entry name" value="HTH_LACI_1"/>
    <property type="match status" value="1"/>
</dbReference>
<keyword evidence="1" id="KW-0678">Repressor</keyword>
<dbReference type="Gene3D" id="1.10.260.40">
    <property type="entry name" value="lambda repressor-like DNA-binding domains"/>
    <property type="match status" value="1"/>
</dbReference>
<proteinExistence type="predicted"/>
<dbReference type="InterPro" id="IPR000843">
    <property type="entry name" value="HTH_LacI"/>
</dbReference>
<dbReference type="AlphaFoldDB" id="A0A6A8DIM1"/>
<evidence type="ECO:0000313" key="8">
    <source>
        <dbReference type="Proteomes" id="UP000799092"/>
    </source>
</evidence>
<evidence type="ECO:0000256" key="4">
    <source>
        <dbReference type="ARBA" id="ARBA00023163"/>
    </source>
</evidence>
<keyword evidence="4" id="KW-0804">Transcription</keyword>
<organism evidence="7 8">
    <name type="scientific">Aquibacillus halophilus</name>
    <dbReference type="NCBI Taxonomy" id="930132"/>
    <lineage>
        <taxon>Bacteria</taxon>
        <taxon>Bacillati</taxon>
        <taxon>Bacillota</taxon>
        <taxon>Bacilli</taxon>
        <taxon>Bacillales</taxon>
        <taxon>Bacillaceae</taxon>
        <taxon>Aquibacillus</taxon>
    </lineage>
</organism>
<dbReference type="InterPro" id="IPR028082">
    <property type="entry name" value="Peripla_BP_I"/>
</dbReference>
<feature type="domain" description="HTH cro/C1-type" evidence="6">
    <location>
        <begin position="4"/>
        <end position="51"/>
    </location>
</feature>
<evidence type="ECO:0000313" key="7">
    <source>
        <dbReference type="EMBL" id="MRH43601.1"/>
    </source>
</evidence>
<dbReference type="PANTHER" id="PTHR30146:SF95">
    <property type="entry name" value="RIBOSE OPERON REPRESSOR"/>
    <property type="match status" value="1"/>
</dbReference>
<evidence type="ECO:0000259" key="5">
    <source>
        <dbReference type="PROSITE" id="PS50932"/>
    </source>
</evidence>
<dbReference type="CDD" id="cd01392">
    <property type="entry name" value="HTH_LacI"/>
    <property type="match status" value="1"/>
</dbReference>
<keyword evidence="2" id="KW-0805">Transcription regulation</keyword>
<evidence type="ECO:0000256" key="1">
    <source>
        <dbReference type="ARBA" id="ARBA00022491"/>
    </source>
</evidence>
<comment type="caution">
    <text evidence="7">The sequence shown here is derived from an EMBL/GenBank/DDBJ whole genome shotgun (WGS) entry which is preliminary data.</text>
</comment>
<feature type="domain" description="HTH lacI-type" evidence="5">
    <location>
        <begin position="3"/>
        <end position="57"/>
    </location>
</feature>
<dbReference type="Proteomes" id="UP000799092">
    <property type="component" value="Unassembled WGS sequence"/>
</dbReference>
<dbReference type="PROSITE" id="PS50943">
    <property type="entry name" value="HTH_CROC1"/>
    <property type="match status" value="1"/>
</dbReference>
<accession>A0A6A8DIM1</accession>
<dbReference type="PANTHER" id="PTHR30146">
    <property type="entry name" value="LACI-RELATED TRANSCRIPTIONAL REPRESSOR"/>
    <property type="match status" value="1"/>
</dbReference>
<sequence length="326" mass="37049">MTVTIKDLAEKVGVTVTTISRVLNNRGYISDDLKKRVQQATKELNYQPNELARSLSRKKSNIIGLIIPDVSHPFFAELTKHIEYYAYEQGYKVLLCNSLLNKNKEREYIDLLKASQVDGIIMGSQTISVEDFELINLPVITIDRKISNQIPYICSDNYDGGKIATELLIDKKCKKIAHISGNLQLNLLAKQRHEAFVDKVVQNGIEYVVVETDINGFDLKDYEKLVHKLFQEHPDLDGVFASSDMIAMQVVNECQKLGYRIPEQVKVVGYDGIAQGYNRNYMITTIEQPIKEMGKLAVENLVQQILTKNPPMETILPVKLLERETT</sequence>
<dbReference type="RefSeq" id="WP_153737222.1">
    <property type="nucleotide sequence ID" value="NZ_WJNG01000010.1"/>
</dbReference>
<dbReference type="SUPFAM" id="SSF47413">
    <property type="entry name" value="lambda repressor-like DNA-binding domains"/>
    <property type="match status" value="1"/>
</dbReference>
<dbReference type="InterPro" id="IPR010982">
    <property type="entry name" value="Lambda_DNA-bd_dom_sf"/>
</dbReference>
<dbReference type="GO" id="GO:0003700">
    <property type="term" value="F:DNA-binding transcription factor activity"/>
    <property type="evidence" value="ECO:0007669"/>
    <property type="project" value="TreeGrafter"/>
</dbReference>
<name>A0A6A8DIM1_9BACI</name>
<dbReference type="OrthoDB" id="9796186at2"/>
<dbReference type="EMBL" id="WJNG01000010">
    <property type="protein sequence ID" value="MRH43601.1"/>
    <property type="molecule type" value="Genomic_DNA"/>
</dbReference>
<protein>
    <submittedName>
        <fullName evidence="7">Substrate-binding domain-containing protein</fullName>
    </submittedName>
</protein>
<dbReference type="InterPro" id="IPR001387">
    <property type="entry name" value="Cro/C1-type_HTH"/>
</dbReference>
<dbReference type="Pfam" id="PF00356">
    <property type="entry name" value="LacI"/>
    <property type="match status" value="1"/>
</dbReference>
<reference evidence="7" key="1">
    <citation type="submission" date="2019-11" db="EMBL/GenBank/DDBJ databases">
        <authorList>
            <person name="Li J."/>
        </authorList>
    </citation>
    <scope>NUCLEOTIDE SEQUENCE</scope>
    <source>
        <strain evidence="7">B6B</strain>
    </source>
</reference>
<dbReference type="SMART" id="SM00354">
    <property type="entry name" value="HTH_LACI"/>
    <property type="match status" value="1"/>
</dbReference>
<dbReference type="GO" id="GO:0000976">
    <property type="term" value="F:transcription cis-regulatory region binding"/>
    <property type="evidence" value="ECO:0007669"/>
    <property type="project" value="TreeGrafter"/>
</dbReference>
<dbReference type="Gene3D" id="3.40.50.2300">
    <property type="match status" value="2"/>
</dbReference>
<evidence type="ECO:0000256" key="2">
    <source>
        <dbReference type="ARBA" id="ARBA00023015"/>
    </source>
</evidence>
<dbReference type="SUPFAM" id="SSF53822">
    <property type="entry name" value="Periplasmic binding protein-like I"/>
    <property type="match status" value="1"/>
</dbReference>
<dbReference type="Pfam" id="PF00532">
    <property type="entry name" value="Peripla_BP_1"/>
    <property type="match status" value="1"/>
</dbReference>
<dbReference type="PROSITE" id="PS50932">
    <property type="entry name" value="HTH_LACI_2"/>
    <property type="match status" value="1"/>
</dbReference>
<keyword evidence="3" id="KW-0238">DNA-binding</keyword>
<evidence type="ECO:0000256" key="3">
    <source>
        <dbReference type="ARBA" id="ARBA00023125"/>
    </source>
</evidence>